<dbReference type="InterPro" id="IPR005467">
    <property type="entry name" value="His_kinase_dom"/>
</dbReference>
<dbReference type="RefSeq" id="WP_138840068.1">
    <property type="nucleotide sequence ID" value="NZ_VCPD01000001.1"/>
</dbReference>
<evidence type="ECO:0000256" key="13">
    <source>
        <dbReference type="ARBA" id="ARBA00023012"/>
    </source>
</evidence>
<evidence type="ECO:0000256" key="2">
    <source>
        <dbReference type="ARBA" id="ARBA00004429"/>
    </source>
</evidence>
<organism evidence="18 19">
    <name type="scientific">Ruegeria sediminis</name>
    <dbReference type="NCBI Taxonomy" id="2583820"/>
    <lineage>
        <taxon>Bacteria</taxon>
        <taxon>Pseudomonadati</taxon>
        <taxon>Pseudomonadota</taxon>
        <taxon>Alphaproteobacteria</taxon>
        <taxon>Rhodobacterales</taxon>
        <taxon>Roseobacteraceae</taxon>
        <taxon>Ruegeria</taxon>
    </lineage>
</organism>
<dbReference type="SMART" id="SM00387">
    <property type="entry name" value="HATPase_c"/>
    <property type="match status" value="1"/>
</dbReference>
<dbReference type="PROSITE" id="PS50109">
    <property type="entry name" value="HIS_KIN"/>
    <property type="match status" value="1"/>
</dbReference>
<feature type="transmembrane region" description="Helical" evidence="15">
    <location>
        <begin position="176"/>
        <end position="196"/>
    </location>
</feature>
<keyword evidence="12 15" id="KW-1133">Transmembrane helix</keyword>
<evidence type="ECO:0000256" key="7">
    <source>
        <dbReference type="ARBA" id="ARBA00022679"/>
    </source>
</evidence>
<dbReference type="InterPro" id="IPR036097">
    <property type="entry name" value="HisK_dim/P_sf"/>
</dbReference>
<dbReference type="Gene3D" id="6.10.340.10">
    <property type="match status" value="1"/>
</dbReference>
<dbReference type="SUPFAM" id="SSF47384">
    <property type="entry name" value="Homodimeric domain of signal transducing histidine kinase"/>
    <property type="match status" value="1"/>
</dbReference>
<dbReference type="CDD" id="cd00082">
    <property type="entry name" value="HisKA"/>
    <property type="match status" value="1"/>
</dbReference>
<gene>
    <name evidence="18" type="ORF">FGK63_02805</name>
</gene>
<evidence type="ECO:0000259" key="16">
    <source>
        <dbReference type="PROSITE" id="PS50109"/>
    </source>
</evidence>
<feature type="domain" description="Histidine kinase" evidence="16">
    <location>
        <begin position="257"/>
        <end position="456"/>
    </location>
</feature>
<keyword evidence="8 15" id="KW-0812">Transmembrane</keyword>
<dbReference type="PRINTS" id="PR00344">
    <property type="entry name" value="BCTRLSENSOR"/>
</dbReference>
<name>A0ABY2X3P1_9RHOB</name>
<evidence type="ECO:0000256" key="14">
    <source>
        <dbReference type="ARBA" id="ARBA00023136"/>
    </source>
</evidence>
<dbReference type="PANTHER" id="PTHR44936:SF5">
    <property type="entry name" value="SENSOR HISTIDINE KINASE ENVZ"/>
    <property type="match status" value="1"/>
</dbReference>
<evidence type="ECO:0000256" key="6">
    <source>
        <dbReference type="ARBA" id="ARBA00022553"/>
    </source>
</evidence>
<keyword evidence="6" id="KW-0597">Phosphoprotein</keyword>
<dbReference type="Pfam" id="PF02518">
    <property type="entry name" value="HATPase_c"/>
    <property type="match status" value="1"/>
</dbReference>
<dbReference type="InterPro" id="IPR003594">
    <property type="entry name" value="HATPase_dom"/>
</dbReference>
<evidence type="ECO:0000313" key="18">
    <source>
        <dbReference type="EMBL" id="TMV10009.1"/>
    </source>
</evidence>
<keyword evidence="5" id="KW-0997">Cell inner membrane</keyword>
<evidence type="ECO:0000256" key="9">
    <source>
        <dbReference type="ARBA" id="ARBA00022741"/>
    </source>
</evidence>
<evidence type="ECO:0000256" key="8">
    <source>
        <dbReference type="ARBA" id="ARBA00022692"/>
    </source>
</evidence>
<evidence type="ECO:0000256" key="1">
    <source>
        <dbReference type="ARBA" id="ARBA00000085"/>
    </source>
</evidence>
<dbReference type="InterPro" id="IPR050980">
    <property type="entry name" value="2C_sensor_his_kinase"/>
</dbReference>
<accession>A0ABY2X3P1</accession>
<evidence type="ECO:0000256" key="15">
    <source>
        <dbReference type="SAM" id="Phobius"/>
    </source>
</evidence>
<evidence type="ECO:0000256" key="4">
    <source>
        <dbReference type="ARBA" id="ARBA00022475"/>
    </source>
</evidence>
<dbReference type="Pfam" id="PF00672">
    <property type="entry name" value="HAMP"/>
    <property type="match status" value="1"/>
</dbReference>
<evidence type="ECO:0000259" key="17">
    <source>
        <dbReference type="PROSITE" id="PS50885"/>
    </source>
</evidence>
<evidence type="ECO:0000256" key="3">
    <source>
        <dbReference type="ARBA" id="ARBA00012438"/>
    </source>
</evidence>
<sequence>MLRSLKAQTVAIVLVGLLVANGIGFSLYLRDRTDTLVLQEAYDIAERAAGVSRLLRNIPDAWNPEIVTASDSRVFRVWSSTAPPFENREPTEEEQELIAFFRTHVPRINDNEIRIWFRPKLPANFLLPNRPDTIEPADNTSEGSRWSLAIAVHHGGADWLNVYSQTTPSVGVLPRILVINLIIALLVQGAVAVWLVNRVTEPLQRMARAAARLGYDLHAAPMKEASPHEVRLAAQAFNSMQKQLIRQIENRTRMLAAISHDLRTPITQMRLRAELSPPSEDREKTLEALDEMNGIIGSFLDYARASSDHEKRVLLDLGSLVESICDDFSDSGASVSCVVREKVLFIGKRIALKRAISNVVQNAFTYGDTADVFVFSDAGHVVVQIDDNGPGIPLEDVDAVFQPFSRLANSGSHHGEGVGLGLSIARMIIEDHGGTIAVHNKTERGLRVSIVLPSPVPA</sequence>
<dbReference type="Gene3D" id="1.10.287.130">
    <property type="match status" value="1"/>
</dbReference>
<dbReference type="PANTHER" id="PTHR44936">
    <property type="entry name" value="SENSOR PROTEIN CREC"/>
    <property type="match status" value="1"/>
</dbReference>
<feature type="domain" description="HAMP" evidence="17">
    <location>
        <begin position="197"/>
        <end position="249"/>
    </location>
</feature>
<dbReference type="InterPro" id="IPR004358">
    <property type="entry name" value="Sig_transdc_His_kin-like_C"/>
</dbReference>
<dbReference type="InterPro" id="IPR003661">
    <property type="entry name" value="HisK_dim/P_dom"/>
</dbReference>
<dbReference type="InterPro" id="IPR003660">
    <property type="entry name" value="HAMP_dom"/>
</dbReference>
<dbReference type="Proteomes" id="UP001193035">
    <property type="component" value="Unassembled WGS sequence"/>
</dbReference>
<dbReference type="EC" id="2.7.13.3" evidence="3"/>
<reference evidence="18 19" key="1">
    <citation type="submission" date="2019-05" db="EMBL/GenBank/DDBJ databases">
        <title>Ruegeria sp. nov., isolated from tidal flat.</title>
        <authorList>
            <person name="Kim W."/>
        </authorList>
    </citation>
    <scope>NUCLEOTIDE SEQUENCE [LARGE SCALE GENOMIC DNA]</scope>
    <source>
        <strain evidence="18 19">CAU 1488</strain>
    </source>
</reference>
<protein>
    <recommendedName>
        <fullName evidence="3">histidine kinase</fullName>
        <ecNumber evidence="3">2.7.13.3</ecNumber>
    </recommendedName>
</protein>
<keyword evidence="4" id="KW-1003">Cell membrane</keyword>
<dbReference type="Gene3D" id="3.30.565.10">
    <property type="entry name" value="Histidine kinase-like ATPase, C-terminal domain"/>
    <property type="match status" value="1"/>
</dbReference>
<comment type="catalytic activity">
    <reaction evidence="1">
        <text>ATP + protein L-histidine = ADP + protein N-phospho-L-histidine.</text>
        <dbReference type="EC" id="2.7.13.3"/>
    </reaction>
</comment>
<comment type="subcellular location">
    <subcellularLocation>
        <location evidence="2">Cell inner membrane</location>
        <topology evidence="2">Multi-pass membrane protein</topology>
    </subcellularLocation>
</comment>
<keyword evidence="13" id="KW-0902">Two-component regulatory system</keyword>
<evidence type="ECO:0000256" key="5">
    <source>
        <dbReference type="ARBA" id="ARBA00022519"/>
    </source>
</evidence>
<keyword evidence="19" id="KW-1185">Reference proteome</keyword>
<keyword evidence="7" id="KW-0808">Transferase</keyword>
<keyword evidence="10" id="KW-0418">Kinase</keyword>
<comment type="caution">
    <text evidence="18">The sequence shown here is derived from an EMBL/GenBank/DDBJ whole genome shotgun (WGS) entry which is preliminary data.</text>
</comment>
<evidence type="ECO:0000313" key="19">
    <source>
        <dbReference type="Proteomes" id="UP001193035"/>
    </source>
</evidence>
<dbReference type="CDD" id="cd00075">
    <property type="entry name" value="HATPase"/>
    <property type="match status" value="1"/>
</dbReference>
<keyword evidence="14 15" id="KW-0472">Membrane</keyword>
<dbReference type="SMART" id="SM00304">
    <property type="entry name" value="HAMP"/>
    <property type="match status" value="1"/>
</dbReference>
<dbReference type="CDD" id="cd06225">
    <property type="entry name" value="HAMP"/>
    <property type="match status" value="1"/>
</dbReference>
<evidence type="ECO:0000256" key="12">
    <source>
        <dbReference type="ARBA" id="ARBA00022989"/>
    </source>
</evidence>
<dbReference type="PROSITE" id="PS50885">
    <property type="entry name" value="HAMP"/>
    <property type="match status" value="1"/>
</dbReference>
<dbReference type="SMART" id="SM00388">
    <property type="entry name" value="HisKA"/>
    <property type="match status" value="1"/>
</dbReference>
<evidence type="ECO:0000256" key="11">
    <source>
        <dbReference type="ARBA" id="ARBA00022840"/>
    </source>
</evidence>
<evidence type="ECO:0000256" key="10">
    <source>
        <dbReference type="ARBA" id="ARBA00022777"/>
    </source>
</evidence>
<keyword evidence="11" id="KW-0067">ATP-binding</keyword>
<dbReference type="EMBL" id="VCPD01000001">
    <property type="protein sequence ID" value="TMV10009.1"/>
    <property type="molecule type" value="Genomic_DNA"/>
</dbReference>
<keyword evidence="9" id="KW-0547">Nucleotide-binding</keyword>
<proteinExistence type="predicted"/>
<dbReference type="InterPro" id="IPR036890">
    <property type="entry name" value="HATPase_C_sf"/>
</dbReference>
<dbReference type="SUPFAM" id="SSF55874">
    <property type="entry name" value="ATPase domain of HSP90 chaperone/DNA topoisomerase II/histidine kinase"/>
    <property type="match status" value="1"/>
</dbReference>
<dbReference type="Pfam" id="PF00512">
    <property type="entry name" value="HisKA"/>
    <property type="match status" value="1"/>
</dbReference>